<name>A0A9D4ELT2_DREPO</name>
<evidence type="ECO:0000313" key="2">
    <source>
        <dbReference type="EMBL" id="KAH3780272.1"/>
    </source>
</evidence>
<accession>A0A9D4ELT2</accession>
<dbReference type="EMBL" id="JAIWYP010000008">
    <property type="protein sequence ID" value="KAH3780272.1"/>
    <property type="molecule type" value="Genomic_DNA"/>
</dbReference>
<dbReference type="Proteomes" id="UP000828390">
    <property type="component" value="Unassembled WGS sequence"/>
</dbReference>
<evidence type="ECO:0000313" key="3">
    <source>
        <dbReference type="Proteomes" id="UP000828390"/>
    </source>
</evidence>
<dbReference type="AlphaFoldDB" id="A0A9D4ELT2"/>
<feature type="region of interest" description="Disordered" evidence="1">
    <location>
        <begin position="1"/>
        <end position="20"/>
    </location>
</feature>
<organism evidence="2 3">
    <name type="scientific">Dreissena polymorpha</name>
    <name type="common">Zebra mussel</name>
    <name type="synonym">Mytilus polymorpha</name>
    <dbReference type="NCBI Taxonomy" id="45954"/>
    <lineage>
        <taxon>Eukaryota</taxon>
        <taxon>Metazoa</taxon>
        <taxon>Spiralia</taxon>
        <taxon>Lophotrochozoa</taxon>
        <taxon>Mollusca</taxon>
        <taxon>Bivalvia</taxon>
        <taxon>Autobranchia</taxon>
        <taxon>Heteroconchia</taxon>
        <taxon>Euheterodonta</taxon>
        <taxon>Imparidentia</taxon>
        <taxon>Neoheterodontei</taxon>
        <taxon>Myida</taxon>
        <taxon>Dreissenoidea</taxon>
        <taxon>Dreissenidae</taxon>
        <taxon>Dreissena</taxon>
    </lineage>
</organism>
<reference evidence="2" key="2">
    <citation type="submission" date="2020-11" db="EMBL/GenBank/DDBJ databases">
        <authorList>
            <person name="McCartney M.A."/>
            <person name="Auch B."/>
            <person name="Kono T."/>
            <person name="Mallez S."/>
            <person name="Becker A."/>
            <person name="Gohl D.M."/>
            <person name="Silverstein K.A.T."/>
            <person name="Koren S."/>
            <person name="Bechman K.B."/>
            <person name="Herman A."/>
            <person name="Abrahante J.E."/>
            <person name="Garbe J."/>
        </authorList>
    </citation>
    <scope>NUCLEOTIDE SEQUENCE</scope>
    <source>
        <strain evidence="2">Duluth1</strain>
        <tissue evidence="2">Whole animal</tissue>
    </source>
</reference>
<protein>
    <submittedName>
        <fullName evidence="2">Uncharacterized protein</fullName>
    </submittedName>
</protein>
<comment type="caution">
    <text evidence="2">The sequence shown here is derived from an EMBL/GenBank/DDBJ whole genome shotgun (WGS) entry which is preliminary data.</text>
</comment>
<sequence>MRSVEQQGLGPVDYRSKSGGITSSTITELITKTKKQNKQNAWLNALYVGWVFSPISIRSLKTSLNYAIGKPVRPPGPACVMP</sequence>
<reference evidence="2" key="1">
    <citation type="journal article" date="2019" name="bioRxiv">
        <title>The Genome of the Zebra Mussel, Dreissena polymorpha: A Resource for Invasive Species Research.</title>
        <authorList>
            <person name="McCartney M.A."/>
            <person name="Auch B."/>
            <person name="Kono T."/>
            <person name="Mallez S."/>
            <person name="Zhang Y."/>
            <person name="Obille A."/>
            <person name="Becker A."/>
            <person name="Abrahante J.E."/>
            <person name="Garbe J."/>
            <person name="Badalamenti J.P."/>
            <person name="Herman A."/>
            <person name="Mangelson H."/>
            <person name="Liachko I."/>
            <person name="Sullivan S."/>
            <person name="Sone E.D."/>
            <person name="Koren S."/>
            <person name="Silverstein K.A.T."/>
            <person name="Beckman K.B."/>
            <person name="Gohl D.M."/>
        </authorList>
    </citation>
    <scope>NUCLEOTIDE SEQUENCE</scope>
    <source>
        <strain evidence="2">Duluth1</strain>
        <tissue evidence="2">Whole animal</tissue>
    </source>
</reference>
<proteinExistence type="predicted"/>
<gene>
    <name evidence="2" type="ORF">DPMN_158085</name>
</gene>
<evidence type="ECO:0000256" key="1">
    <source>
        <dbReference type="SAM" id="MobiDB-lite"/>
    </source>
</evidence>
<keyword evidence="3" id="KW-1185">Reference proteome</keyword>